<dbReference type="EMBL" id="LFBV01000002">
    <property type="protein sequence ID" value="OKH95025.1"/>
    <property type="molecule type" value="Genomic_DNA"/>
</dbReference>
<reference evidence="2 3" key="1">
    <citation type="submission" date="2015-06" db="EMBL/GenBank/DDBJ databases">
        <title>Cloning and characterization of the uncialamcin biosynthetic gene cluster.</title>
        <authorList>
            <person name="Yan X."/>
            <person name="Huang T."/>
            <person name="Ge H."/>
            <person name="Shen B."/>
        </authorList>
    </citation>
    <scope>NUCLEOTIDE SEQUENCE [LARGE SCALE GENOMIC DNA]</scope>
    <source>
        <strain evidence="2 3">DCA2648</strain>
    </source>
</reference>
<dbReference type="PROSITE" id="PS51186">
    <property type="entry name" value="GNAT"/>
    <property type="match status" value="2"/>
</dbReference>
<keyword evidence="2" id="KW-0808">Transferase</keyword>
<sequence length="291" mass="31332">MSTPSLSLSALPVRRLTPRDTTLCSDLSQDRDWPREDHKWGHLLTAGRGYGIDAPDGEGLAGACVVTSYGPPGRPDLQAIGMVLVAERYSRRGLGRRLMRYVLEEAGSTPLTLHATANGQPLYEELGFTSVGQVNTVRGTFVAAGPPPRVRTRPATGEDLSTILRLDGEVFGSDRTHVVARLPAFTDRLRVAEDNGRIIGYAGIWPNTDTDVIGPLIARDTETAQALITSLAAGAARPLRIDVDVRHEELLAWLRAQGLTLAFSNAVMTYGLAALPGDWTRRFAPVTVAAA</sequence>
<accession>A0A1Q4VB04</accession>
<dbReference type="AlphaFoldDB" id="A0A1Q4VB04"/>
<dbReference type="STRING" id="1048205.AB852_12930"/>
<name>A0A1Q4VB04_9ACTN</name>
<evidence type="ECO:0000313" key="2">
    <source>
        <dbReference type="EMBL" id="OKH95025.1"/>
    </source>
</evidence>
<gene>
    <name evidence="2" type="ORF">AB852_12930</name>
</gene>
<dbReference type="RefSeq" id="WP_073787281.1">
    <property type="nucleotide sequence ID" value="NZ_LFBV01000002.1"/>
</dbReference>
<dbReference type="Pfam" id="PF13673">
    <property type="entry name" value="Acetyltransf_10"/>
    <property type="match status" value="1"/>
</dbReference>
<keyword evidence="3" id="KW-1185">Reference proteome</keyword>
<dbReference type="PANTHER" id="PTHR47237:SF2">
    <property type="entry name" value="BLL4206 PROTEIN"/>
    <property type="match status" value="1"/>
</dbReference>
<dbReference type="Pfam" id="PF18014">
    <property type="entry name" value="Acetyltransf_18"/>
    <property type="match status" value="1"/>
</dbReference>
<dbReference type="InterPro" id="IPR016181">
    <property type="entry name" value="Acyl_CoA_acyltransferase"/>
</dbReference>
<dbReference type="GO" id="GO:0016747">
    <property type="term" value="F:acyltransferase activity, transferring groups other than amino-acyl groups"/>
    <property type="evidence" value="ECO:0007669"/>
    <property type="project" value="InterPro"/>
</dbReference>
<protein>
    <submittedName>
        <fullName evidence="2">Acetyltransferase</fullName>
    </submittedName>
</protein>
<dbReference type="Gene3D" id="3.40.630.30">
    <property type="match status" value="1"/>
</dbReference>
<feature type="domain" description="N-acetyltransferase" evidence="1">
    <location>
        <begin position="150"/>
        <end position="282"/>
    </location>
</feature>
<dbReference type="InterPro" id="IPR000182">
    <property type="entry name" value="GNAT_dom"/>
</dbReference>
<dbReference type="InterPro" id="IPR041496">
    <property type="entry name" value="YitH/HolE_GNAT"/>
</dbReference>
<dbReference type="InterPro" id="IPR052729">
    <property type="entry name" value="Acyl/Acetyltrans_Enzymes"/>
</dbReference>
<dbReference type="SUPFAM" id="SSF55729">
    <property type="entry name" value="Acyl-CoA N-acyltransferases (Nat)"/>
    <property type="match status" value="1"/>
</dbReference>
<comment type="caution">
    <text evidence="2">The sequence shown here is derived from an EMBL/GenBank/DDBJ whole genome shotgun (WGS) entry which is preliminary data.</text>
</comment>
<proteinExistence type="predicted"/>
<organism evidence="2 3">
    <name type="scientific">Streptomyces uncialis</name>
    <dbReference type="NCBI Taxonomy" id="1048205"/>
    <lineage>
        <taxon>Bacteria</taxon>
        <taxon>Bacillati</taxon>
        <taxon>Actinomycetota</taxon>
        <taxon>Actinomycetes</taxon>
        <taxon>Kitasatosporales</taxon>
        <taxon>Streptomycetaceae</taxon>
        <taxon>Streptomyces</taxon>
    </lineage>
</organism>
<feature type="domain" description="N-acetyltransferase" evidence="1">
    <location>
        <begin position="11"/>
        <end position="149"/>
    </location>
</feature>
<evidence type="ECO:0000313" key="3">
    <source>
        <dbReference type="Proteomes" id="UP000186455"/>
    </source>
</evidence>
<dbReference type="PANTHER" id="PTHR47237">
    <property type="entry name" value="SLL0310 PROTEIN"/>
    <property type="match status" value="1"/>
</dbReference>
<evidence type="ECO:0000259" key="1">
    <source>
        <dbReference type="PROSITE" id="PS51186"/>
    </source>
</evidence>
<dbReference type="Proteomes" id="UP000186455">
    <property type="component" value="Unassembled WGS sequence"/>
</dbReference>
<dbReference type="Gene3D" id="3.40.630.90">
    <property type="match status" value="1"/>
</dbReference>